<dbReference type="KEGG" id="muh:HYN43_000335"/>
<accession>A0A494VGW8</accession>
<name>A0A494VGW8_9SPHI</name>
<keyword evidence="3" id="KW-1185">Reference proteome</keyword>
<feature type="chain" id="PRO_5019796162" evidence="1">
    <location>
        <begin position="20"/>
        <end position="318"/>
    </location>
</feature>
<dbReference type="OrthoDB" id="1357586at2"/>
<feature type="signal peptide" evidence="1">
    <location>
        <begin position="1"/>
        <end position="19"/>
    </location>
</feature>
<proteinExistence type="predicted"/>
<evidence type="ECO:0000313" key="2">
    <source>
        <dbReference type="EMBL" id="AYL93836.1"/>
    </source>
</evidence>
<keyword evidence="1" id="KW-0732">Signal</keyword>
<dbReference type="RefSeq" id="WP_119407557.1">
    <property type="nucleotide sequence ID" value="NZ_CP032869.1"/>
</dbReference>
<evidence type="ECO:0000256" key="1">
    <source>
        <dbReference type="SAM" id="SignalP"/>
    </source>
</evidence>
<evidence type="ECO:0000313" key="3">
    <source>
        <dbReference type="Proteomes" id="UP000270046"/>
    </source>
</evidence>
<gene>
    <name evidence="2" type="ORF">HYN43_000335</name>
</gene>
<protein>
    <submittedName>
        <fullName evidence="2">Uncharacterized protein</fullName>
    </submittedName>
</protein>
<dbReference type="Proteomes" id="UP000270046">
    <property type="component" value="Chromosome"/>
</dbReference>
<dbReference type="AlphaFoldDB" id="A0A494VGW8"/>
<sequence>MKFFYTLVLAAMVAAQAQAQNTFPTTGNAGIGTTSPTHPLTLSSTSQEAFYNTADQVSNFERVRFAWATNVFTLIAEKNGTGTVRNLRLTSGASNIYIGSTTGTTAGVEIRRDGTSIKTLFAVTSASLNGSLAPQNCVSIVPTIAQTGAASYNGLFISPFESTAGSGASFLINAGTNSAADGAGSHSSKFVVTNAGRVGIGTTTPAEELSVNGNIRAKQVKVETANWPDYVFEQAYKLPSLTDVKTYINQNGHLPEVPSAAEVDKNGQSLGEMNKLLLKKVEELTLYLIEKDKEDKQKDKLLLDLQNRLQQLEKKQSK</sequence>
<reference evidence="2 3" key="1">
    <citation type="submission" date="2018-10" db="EMBL/GenBank/DDBJ databases">
        <title>Genome sequencing of Mucilaginibacter sp. HYN0043.</title>
        <authorList>
            <person name="Kim M."/>
            <person name="Yi H."/>
        </authorList>
    </citation>
    <scope>NUCLEOTIDE SEQUENCE [LARGE SCALE GENOMIC DNA]</scope>
    <source>
        <strain evidence="2 3">HYN0043</strain>
    </source>
</reference>
<organism evidence="2 3">
    <name type="scientific">Mucilaginibacter celer</name>
    <dbReference type="NCBI Taxonomy" id="2305508"/>
    <lineage>
        <taxon>Bacteria</taxon>
        <taxon>Pseudomonadati</taxon>
        <taxon>Bacteroidota</taxon>
        <taxon>Sphingobacteriia</taxon>
        <taxon>Sphingobacteriales</taxon>
        <taxon>Sphingobacteriaceae</taxon>
        <taxon>Mucilaginibacter</taxon>
    </lineage>
</organism>
<dbReference type="EMBL" id="CP032869">
    <property type="protein sequence ID" value="AYL93836.1"/>
    <property type="molecule type" value="Genomic_DNA"/>
</dbReference>